<feature type="compositionally biased region" description="Basic and acidic residues" evidence="1">
    <location>
        <begin position="386"/>
        <end position="395"/>
    </location>
</feature>
<evidence type="ECO:0000256" key="1">
    <source>
        <dbReference type="SAM" id="MobiDB-lite"/>
    </source>
</evidence>
<comment type="caution">
    <text evidence="2">The sequence shown here is derived from an EMBL/GenBank/DDBJ whole genome shotgun (WGS) entry which is preliminary data.</text>
</comment>
<dbReference type="EMBL" id="NNAY01001552">
    <property type="protein sequence ID" value="OXU23625.1"/>
    <property type="molecule type" value="Genomic_DNA"/>
</dbReference>
<dbReference type="OrthoDB" id="6774326at2759"/>
<protein>
    <submittedName>
        <fullName evidence="2">Uncharacterized protein</fullName>
    </submittedName>
</protein>
<feature type="region of interest" description="Disordered" evidence="1">
    <location>
        <begin position="289"/>
        <end position="323"/>
    </location>
</feature>
<accession>A0A232EZ42</accession>
<dbReference type="Proteomes" id="UP000215335">
    <property type="component" value="Unassembled WGS sequence"/>
</dbReference>
<sequence>MTTAFMLRKFCDDIMPNNSAIACIPPRSRPRDSSPALPRIVEIARNALRVVDRMQCSERENASSDEEIHEAVDSILAEDKREKSARKRKRDRGKRRNPSAECKKRRHTGAEKSRRFSLRVMEAMRALERRTERVSKSSATCEIVDYVDRKFRNDGDVDAQVRIALKRLAYRAFYRSASSSAREPTPTRCWLRSPASWEGRAAISRVTKARFVYYSSSLENNPPINKHLEHPPQESSEIDLSIPSSVEEDIFRRRIERDIESLQHRCAPGETEADNATMDVSCERRLRNPAQLNRSVPGSPRKGRRFCARANAPIPPSPAREDDRIVGAVHNPAREIEAAIALPAEFADDGKDDYGPFDVPHEDEQLEEDDDDDDDDEGGDAGEDDNVLRDARIPLDEDRDRELRRWIRNCRRECERRAREGGHSGADGK</sequence>
<keyword evidence="3" id="KW-1185">Reference proteome</keyword>
<feature type="compositionally biased region" description="Basic and acidic residues" evidence="1">
    <location>
        <begin position="348"/>
        <end position="363"/>
    </location>
</feature>
<dbReference type="AlphaFoldDB" id="A0A232EZ42"/>
<reference evidence="2 3" key="1">
    <citation type="journal article" date="2017" name="Curr. Biol.">
        <title>The Evolution of Venom by Co-option of Single-Copy Genes.</title>
        <authorList>
            <person name="Martinson E.O."/>
            <person name="Mrinalini"/>
            <person name="Kelkar Y.D."/>
            <person name="Chang C.H."/>
            <person name="Werren J.H."/>
        </authorList>
    </citation>
    <scope>NUCLEOTIDE SEQUENCE [LARGE SCALE GENOMIC DNA]</scope>
    <source>
        <strain evidence="2 3">Alberta</strain>
        <tissue evidence="2">Whole body</tissue>
    </source>
</reference>
<feature type="region of interest" description="Disordered" evidence="1">
    <location>
        <begin position="347"/>
        <end position="395"/>
    </location>
</feature>
<feature type="region of interest" description="Disordered" evidence="1">
    <location>
        <begin position="58"/>
        <end position="115"/>
    </location>
</feature>
<name>A0A232EZ42_9HYME</name>
<feature type="compositionally biased region" description="Basic residues" evidence="1">
    <location>
        <begin position="83"/>
        <end position="107"/>
    </location>
</feature>
<feature type="compositionally biased region" description="Acidic residues" evidence="1">
    <location>
        <begin position="364"/>
        <end position="385"/>
    </location>
</feature>
<feature type="compositionally biased region" description="Basic and acidic residues" evidence="1">
    <location>
        <begin position="69"/>
        <end position="82"/>
    </location>
</feature>
<proteinExistence type="predicted"/>
<evidence type="ECO:0000313" key="3">
    <source>
        <dbReference type="Proteomes" id="UP000215335"/>
    </source>
</evidence>
<organism evidence="2 3">
    <name type="scientific">Trichomalopsis sarcophagae</name>
    <dbReference type="NCBI Taxonomy" id="543379"/>
    <lineage>
        <taxon>Eukaryota</taxon>
        <taxon>Metazoa</taxon>
        <taxon>Ecdysozoa</taxon>
        <taxon>Arthropoda</taxon>
        <taxon>Hexapoda</taxon>
        <taxon>Insecta</taxon>
        <taxon>Pterygota</taxon>
        <taxon>Neoptera</taxon>
        <taxon>Endopterygota</taxon>
        <taxon>Hymenoptera</taxon>
        <taxon>Apocrita</taxon>
        <taxon>Proctotrupomorpha</taxon>
        <taxon>Chalcidoidea</taxon>
        <taxon>Pteromalidae</taxon>
        <taxon>Pteromalinae</taxon>
        <taxon>Trichomalopsis</taxon>
    </lineage>
</organism>
<evidence type="ECO:0000313" key="2">
    <source>
        <dbReference type="EMBL" id="OXU23625.1"/>
    </source>
</evidence>
<gene>
    <name evidence="2" type="ORF">TSAR_005945</name>
</gene>